<gene>
    <name evidence="3" type="ORF">PO587_03905</name>
</gene>
<feature type="transmembrane region" description="Helical" evidence="2">
    <location>
        <begin position="34"/>
        <end position="53"/>
    </location>
</feature>
<evidence type="ECO:0000313" key="4">
    <source>
        <dbReference type="Proteomes" id="UP001221328"/>
    </source>
</evidence>
<evidence type="ECO:0000256" key="1">
    <source>
        <dbReference type="SAM" id="MobiDB-lite"/>
    </source>
</evidence>
<name>A0ABT5FM61_9ACTN</name>
<accession>A0ABT5FM61</accession>
<keyword evidence="4" id="KW-1185">Reference proteome</keyword>
<protein>
    <submittedName>
        <fullName evidence="3">Uncharacterized protein</fullName>
    </submittedName>
</protein>
<keyword evidence="2" id="KW-0472">Membrane</keyword>
<sequence>MTHSSPPGAPRARIPSPRQPRRPDPRTRSRLRTLFLWGGLTVSSLALLLAYAVRP</sequence>
<dbReference type="EMBL" id="JAQOSK010000001">
    <property type="protein sequence ID" value="MDC2953595.1"/>
    <property type="molecule type" value="Genomic_DNA"/>
</dbReference>
<evidence type="ECO:0000256" key="2">
    <source>
        <dbReference type="SAM" id="Phobius"/>
    </source>
</evidence>
<reference evidence="3 4" key="1">
    <citation type="journal article" date="2015" name="Int. J. Syst. Evol. Microbiol.">
        <title>Streptomyces gilvifuscus sp. nov., an actinomycete that produces antibacterial compounds isolated from soil.</title>
        <authorList>
            <person name="Nguyen T.M."/>
            <person name="Kim J."/>
        </authorList>
    </citation>
    <scope>NUCLEOTIDE SEQUENCE [LARGE SCALE GENOMIC DNA]</scope>
    <source>
        <strain evidence="3 4">T113</strain>
    </source>
</reference>
<organism evidence="3 4">
    <name type="scientific">Streptomyces gilvifuscus</name>
    <dbReference type="NCBI Taxonomy" id="1550617"/>
    <lineage>
        <taxon>Bacteria</taxon>
        <taxon>Bacillati</taxon>
        <taxon>Actinomycetota</taxon>
        <taxon>Actinomycetes</taxon>
        <taxon>Kitasatosporales</taxon>
        <taxon>Streptomycetaceae</taxon>
        <taxon>Streptomyces</taxon>
    </lineage>
</organism>
<proteinExistence type="predicted"/>
<dbReference type="Proteomes" id="UP001221328">
    <property type="component" value="Unassembled WGS sequence"/>
</dbReference>
<comment type="caution">
    <text evidence="3">The sequence shown here is derived from an EMBL/GenBank/DDBJ whole genome shotgun (WGS) entry which is preliminary data.</text>
</comment>
<feature type="region of interest" description="Disordered" evidence="1">
    <location>
        <begin position="1"/>
        <end position="28"/>
    </location>
</feature>
<keyword evidence="2" id="KW-1133">Transmembrane helix</keyword>
<evidence type="ECO:0000313" key="3">
    <source>
        <dbReference type="EMBL" id="MDC2953595.1"/>
    </source>
</evidence>
<keyword evidence="2" id="KW-0812">Transmembrane</keyword>
<dbReference type="RefSeq" id="WP_272174098.1">
    <property type="nucleotide sequence ID" value="NZ_JAQOSK010000001.1"/>
</dbReference>